<dbReference type="EMBL" id="CAXIEN010000403">
    <property type="protein sequence ID" value="CAL1296718.1"/>
    <property type="molecule type" value="Genomic_DNA"/>
</dbReference>
<feature type="domain" description="Major facilitator superfamily associated" evidence="7">
    <location>
        <begin position="16"/>
        <end position="512"/>
    </location>
</feature>
<evidence type="ECO:0000313" key="8">
    <source>
        <dbReference type="EMBL" id="CAL1296718.1"/>
    </source>
</evidence>
<name>A0AAV2BMW1_9ARAC</name>
<gene>
    <name evidence="8" type="ORF">LARSCL_LOCUS19911</name>
</gene>
<evidence type="ECO:0000256" key="3">
    <source>
        <dbReference type="ARBA" id="ARBA00022692"/>
    </source>
</evidence>
<feature type="transmembrane region" description="Helical" evidence="6">
    <location>
        <begin position="78"/>
        <end position="97"/>
    </location>
</feature>
<feature type="transmembrane region" description="Helical" evidence="6">
    <location>
        <begin position="239"/>
        <end position="259"/>
    </location>
</feature>
<organism evidence="8 9">
    <name type="scientific">Larinioides sclopetarius</name>
    <dbReference type="NCBI Taxonomy" id="280406"/>
    <lineage>
        <taxon>Eukaryota</taxon>
        <taxon>Metazoa</taxon>
        <taxon>Ecdysozoa</taxon>
        <taxon>Arthropoda</taxon>
        <taxon>Chelicerata</taxon>
        <taxon>Arachnida</taxon>
        <taxon>Araneae</taxon>
        <taxon>Araneomorphae</taxon>
        <taxon>Entelegynae</taxon>
        <taxon>Araneoidea</taxon>
        <taxon>Araneidae</taxon>
        <taxon>Larinioides</taxon>
    </lineage>
</organism>
<feature type="transmembrane region" description="Helical" evidence="6">
    <location>
        <begin position="43"/>
        <end position="66"/>
    </location>
</feature>
<evidence type="ECO:0000256" key="5">
    <source>
        <dbReference type="ARBA" id="ARBA00023136"/>
    </source>
</evidence>
<dbReference type="SUPFAM" id="SSF103473">
    <property type="entry name" value="MFS general substrate transporter"/>
    <property type="match status" value="1"/>
</dbReference>
<feature type="transmembrane region" description="Helical" evidence="6">
    <location>
        <begin position="418"/>
        <end position="438"/>
    </location>
</feature>
<feature type="transmembrane region" description="Helical" evidence="6">
    <location>
        <begin position="280"/>
        <end position="300"/>
    </location>
</feature>
<keyword evidence="5 6" id="KW-0472">Membrane</keyword>
<dbReference type="InterPro" id="IPR036259">
    <property type="entry name" value="MFS_trans_sf"/>
</dbReference>
<comment type="similarity">
    <text evidence="2">Belongs to the major facilitator superfamily. MFSD6 family.</text>
</comment>
<reference evidence="8 9" key="1">
    <citation type="submission" date="2024-04" db="EMBL/GenBank/DDBJ databases">
        <authorList>
            <person name="Rising A."/>
            <person name="Reimegard J."/>
            <person name="Sonavane S."/>
            <person name="Akerstrom W."/>
            <person name="Nylinder S."/>
            <person name="Hedman E."/>
            <person name="Kallberg Y."/>
        </authorList>
    </citation>
    <scope>NUCLEOTIDE SEQUENCE [LARGE SCALE GENOMIC DNA]</scope>
</reference>
<keyword evidence="9" id="KW-1185">Reference proteome</keyword>
<comment type="caution">
    <text evidence="8">The sequence shown here is derived from an EMBL/GenBank/DDBJ whole genome shotgun (WGS) entry which is preliminary data.</text>
</comment>
<keyword evidence="4 6" id="KW-1133">Transmembrane helix</keyword>
<proteinExistence type="inferred from homology"/>
<evidence type="ECO:0000256" key="4">
    <source>
        <dbReference type="ARBA" id="ARBA00022989"/>
    </source>
</evidence>
<dbReference type="Proteomes" id="UP001497382">
    <property type="component" value="Unassembled WGS sequence"/>
</dbReference>
<feature type="transmembrane region" description="Helical" evidence="6">
    <location>
        <begin position="354"/>
        <end position="376"/>
    </location>
</feature>
<evidence type="ECO:0000256" key="2">
    <source>
        <dbReference type="ARBA" id="ARBA00005241"/>
    </source>
</evidence>
<keyword evidence="3 6" id="KW-0812">Transmembrane</keyword>
<dbReference type="InterPro" id="IPR024989">
    <property type="entry name" value="MFS_assoc_dom"/>
</dbReference>
<feature type="transmembrane region" description="Helical" evidence="6">
    <location>
        <begin position="312"/>
        <end position="333"/>
    </location>
</feature>
<evidence type="ECO:0000256" key="1">
    <source>
        <dbReference type="ARBA" id="ARBA00004141"/>
    </source>
</evidence>
<sequence length="556" mass="61567">MEERKFYEINNKLIPAKLHYLFMFGGYGGVIPFSTLLGKGLGISATAVGFTNTTLMGLTLLSKPFMGSLVDYFRSIRLFLVCLILLNAFSSLSLLLLPPIEGRIQESIHVRLRLANNSVDFIPLPFSFNNECIKDIIRNAEISCYVFQSENTSKIRGYDGRANEIQKDDFQDLHTLSLTYLNNSDNVNTAFAVYVHLKDPESINISNLNQARQVKCEPDIFSCQLQAGDLVNEYETYQFWTFACLLIIAGLAYGNAISLSDVACYEVLGEKRHLYGRQRLFGTIGWSLACLLSGYLSDIATGNKERKDYSPGYYIMACLLLIDILVMCKMPSVKVKLSTNICRDVKKVFHSSEIILFAVGAILIGSFAAIINYYELWYLQDLGASQSLLGWAIIVQCLISETPFFIISGWFVKKFGSFNCLIGSFAAYALRFGCYSIITNPWWALLIDTTHGFTFAMFHAAMTNFASIKAPEGVEGTMFGIFGGLIDGMGQASGSLLCGAAFDKFGGRLTFTMASILSGVCALAFLILSKILSRFSDRATKGSISIEGRLNEPQVA</sequence>
<evidence type="ECO:0000256" key="6">
    <source>
        <dbReference type="SAM" id="Phobius"/>
    </source>
</evidence>
<feature type="transmembrane region" description="Helical" evidence="6">
    <location>
        <begin position="388"/>
        <end position="411"/>
    </location>
</feature>
<dbReference type="PANTHER" id="PTHR16172:SF30">
    <property type="entry name" value="SUGAR BABY, ISOFORM C"/>
    <property type="match status" value="1"/>
</dbReference>
<feature type="transmembrane region" description="Helical" evidence="6">
    <location>
        <begin position="20"/>
        <end position="37"/>
    </location>
</feature>
<protein>
    <recommendedName>
        <fullName evidence="7">Major facilitator superfamily associated domain-containing protein</fullName>
    </recommendedName>
</protein>
<feature type="transmembrane region" description="Helical" evidence="6">
    <location>
        <begin position="508"/>
        <end position="528"/>
    </location>
</feature>
<dbReference type="AlphaFoldDB" id="A0AAV2BMW1"/>
<accession>A0AAV2BMW1</accession>
<evidence type="ECO:0000313" key="9">
    <source>
        <dbReference type="Proteomes" id="UP001497382"/>
    </source>
</evidence>
<dbReference type="PANTHER" id="PTHR16172">
    <property type="entry name" value="MAJOR FACILITATOR SUPERFAMILY DOMAIN-CONTAINING PROTEIN 6-LIKE"/>
    <property type="match status" value="1"/>
</dbReference>
<dbReference type="Pfam" id="PF12832">
    <property type="entry name" value="MFS_1_like"/>
    <property type="match status" value="1"/>
</dbReference>
<comment type="subcellular location">
    <subcellularLocation>
        <location evidence="1">Membrane</location>
        <topology evidence="1">Multi-pass membrane protein</topology>
    </subcellularLocation>
</comment>
<dbReference type="GO" id="GO:0016020">
    <property type="term" value="C:membrane"/>
    <property type="evidence" value="ECO:0007669"/>
    <property type="project" value="UniProtKB-SubCell"/>
</dbReference>
<dbReference type="InterPro" id="IPR051717">
    <property type="entry name" value="MFS_MFSD6"/>
</dbReference>
<dbReference type="Gene3D" id="1.20.1250.20">
    <property type="entry name" value="MFS general substrate transporter like domains"/>
    <property type="match status" value="3"/>
</dbReference>
<evidence type="ECO:0000259" key="7">
    <source>
        <dbReference type="Pfam" id="PF12832"/>
    </source>
</evidence>